<dbReference type="RefSeq" id="WP_229741538.1">
    <property type="nucleotide sequence ID" value="NZ_BMEQ01000002.1"/>
</dbReference>
<proteinExistence type="predicted"/>
<accession>A0A917GIB0</accession>
<keyword evidence="2" id="KW-1185">Reference proteome</keyword>
<evidence type="ECO:0000313" key="2">
    <source>
        <dbReference type="Proteomes" id="UP000638848"/>
    </source>
</evidence>
<organism evidence="1 2">
    <name type="scientific">Kocuria dechangensis</name>
    <dbReference type="NCBI Taxonomy" id="1176249"/>
    <lineage>
        <taxon>Bacteria</taxon>
        <taxon>Bacillati</taxon>
        <taxon>Actinomycetota</taxon>
        <taxon>Actinomycetes</taxon>
        <taxon>Micrococcales</taxon>
        <taxon>Micrococcaceae</taxon>
        <taxon>Kocuria</taxon>
    </lineage>
</organism>
<gene>
    <name evidence="1" type="ORF">GCM10011374_07150</name>
</gene>
<dbReference type="CDD" id="cd00586">
    <property type="entry name" value="4HBT"/>
    <property type="match status" value="1"/>
</dbReference>
<evidence type="ECO:0008006" key="3">
    <source>
        <dbReference type="Google" id="ProtNLM"/>
    </source>
</evidence>
<dbReference type="EMBL" id="BMEQ01000002">
    <property type="protein sequence ID" value="GGG47315.1"/>
    <property type="molecule type" value="Genomic_DNA"/>
</dbReference>
<dbReference type="Pfam" id="PF13279">
    <property type="entry name" value="4HBT_2"/>
    <property type="match status" value="1"/>
</dbReference>
<evidence type="ECO:0000313" key="1">
    <source>
        <dbReference type="EMBL" id="GGG47315.1"/>
    </source>
</evidence>
<dbReference type="SUPFAM" id="SSF54637">
    <property type="entry name" value="Thioesterase/thiol ester dehydrase-isomerase"/>
    <property type="match status" value="1"/>
</dbReference>
<dbReference type="AlphaFoldDB" id="A0A917GIB0"/>
<reference evidence="1" key="1">
    <citation type="journal article" date="2014" name="Int. J. Syst. Evol. Microbiol.">
        <title>Complete genome sequence of Corynebacterium casei LMG S-19264T (=DSM 44701T), isolated from a smear-ripened cheese.</title>
        <authorList>
            <consortium name="US DOE Joint Genome Institute (JGI-PGF)"/>
            <person name="Walter F."/>
            <person name="Albersmeier A."/>
            <person name="Kalinowski J."/>
            <person name="Ruckert C."/>
        </authorList>
    </citation>
    <scope>NUCLEOTIDE SEQUENCE</scope>
    <source>
        <strain evidence="1">CGMCC 1.12187</strain>
    </source>
</reference>
<sequence>MDTPIITATAVRRVEWVDTDAAGHQHNSAVLRFVEACEAQLFRDLGITSYFGQAPRVRQEVNYRAKLWFGQEVTTEVVLERLGEKSMTFSFRVWGEEFEDTPRRLAADGSFVTACVPFGTETSAPWPAEIREGLLIAAS</sequence>
<dbReference type="Proteomes" id="UP000638848">
    <property type="component" value="Unassembled WGS sequence"/>
</dbReference>
<comment type="caution">
    <text evidence="1">The sequence shown here is derived from an EMBL/GenBank/DDBJ whole genome shotgun (WGS) entry which is preliminary data.</text>
</comment>
<name>A0A917GIB0_9MICC</name>
<dbReference type="Gene3D" id="3.10.129.10">
    <property type="entry name" value="Hotdog Thioesterase"/>
    <property type="match status" value="1"/>
</dbReference>
<reference evidence="1" key="2">
    <citation type="submission" date="2020-09" db="EMBL/GenBank/DDBJ databases">
        <authorList>
            <person name="Sun Q."/>
            <person name="Zhou Y."/>
        </authorList>
    </citation>
    <scope>NUCLEOTIDE SEQUENCE</scope>
    <source>
        <strain evidence="1">CGMCC 1.12187</strain>
    </source>
</reference>
<dbReference type="InterPro" id="IPR029069">
    <property type="entry name" value="HotDog_dom_sf"/>
</dbReference>
<protein>
    <recommendedName>
        <fullName evidence="3">Acyl-CoA thioester hydrolase</fullName>
    </recommendedName>
</protein>